<organism evidence="2">
    <name type="scientific">Opuntia streptacantha</name>
    <name type="common">Prickly pear cactus</name>
    <name type="synonym">Opuntia cardona</name>
    <dbReference type="NCBI Taxonomy" id="393608"/>
    <lineage>
        <taxon>Eukaryota</taxon>
        <taxon>Viridiplantae</taxon>
        <taxon>Streptophyta</taxon>
        <taxon>Embryophyta</taxon>
        <taxon>Tracheophyta</taxon>
        <taxon>Spermatophyta</taxon>
        <taxon>Magnoliopsida</taxon>
        <taxon>eudicotyledons</taxon>
        <taxon>Gunneridae</taxon>
        <taxon>Pentapetalae</taxon>
        <taxon>Caryophyllales</taxon>
        <taxon>Cactineae</taxon>
        <taxon>Cactaceae</taxon>
        <taxon>Opuntioideae</taxon>
        <taxon>Opuntia</taxon>
    </lineage>
</organism>
<dbReference type="PANTHER" id="PTHR31972:SF16">
    <property type="entry name" value="FAMILY PROTEIN, PUTATIVE (DUF868)-RELATED"/>
    <property type="match status" value="1"/>
</dbReference>
<feature type="compositionally biased region" description="Basic residues" evidence="1">
    <location>
        <begin position="86"/>
        <end position="97"/>
    </location>
</feature>
<evidence type="ECO:0000256" key="1">
    <source>
        <dbReference type="SAM" id="MobiDB-lite"/>
    </source>
</evidence>
<accession>A0A7C9F4R5</accession>
<reference evidence="2" key="1">
    <citation type="journal article" date="2013" name="J. Plant Res.">
        <title>Effect of fungi and light on seed germination of three Opuntia species from semiarid lands of central Mexico.</title>
        <authorList>
            <person name="Delgado-Sanchez P."/>
            <person name="Jimenez-Bremont J.F."/>
            <person name="Guerrero-Gonzalez Mde L."/>
            <person name="Flores J."/>
        </authorList>
    </citation>
    <scope>NUCLEOTIDE SEQUENCE</scope>
    <source>
        <tissue evidence="2">Cladode</tissue>
    </source>
</reference>
<reference evidence="2" key="2">
    <citation type="submission" date="2020-07" db="EMBL/GenBank/DDBJ databases">
        <authorList>
            <person name="Vera ALvarez R."/>
            <person name="Arias-Moreno D.M."/>
            <person name="Jimenez-Jacinto V."/>
            <person name="Jimenez-Bremont J.F."/>
            <person name="Swaminathan K."/>
            <person name="Moose S.P."/>
            <person name="Guerrero-Gonzalez M.L."/>
            <person name="Marino-Ramirez L."/>
            <person name="Landsman D."/>
            <person name="Rodriguez-Kessler M."/>
            <person name="Delgado-Sanchez P."/>
        </authorList>
    </citation>
    <scope>NUCLEOTIDE SEQUENCE</scope>
    <source>
        <tissue evidence="2">Cladode</tissue>
    </source>
</reference>
<dbReference type="AlphaFoldDB" id="A0A7C9F4R5"/>
<name>A0A7C9F4R5_OPUST</name>
<feature type="region of interest" description="Disordered" evidence="1">
    <location>
        <begin position="81"/>
        <end position="100"/>
    </location>
</feature>
<dbReference type="Pfam" id="PF05910">
    <property type="entry name" value="DUF868"/>
    <property type="match status" value="1"/>
</dbReference>
<dbReference type="PANTHER" id="PTHR31972">
    <property type="entry name" value="EXPRESSED PROTEIN"/>
    <property type="match status" value="1"/>
</dbReference>
<evidence type="ECO:0008006" key="3">
    <source>
        <dbReference type="Google" id="ProtNLM"/>
    </source>
</evidence>
<protein>
    <recommendedName>
        <fullName evidence="3">DUF868 domain-containing protein</fullName>
    </recommendedName>
</protein>
<dbReference type="InterPro" id="IPR008586">
    <property type="entry name" value="DUF868_pln"/>
</dbReference>
<evidence type="ECO:0000313" key="2">
    <source>
        <dbReference type="EMBL" id="MBA4672709.1"/>
    </source>
</evidence>
<proteinExistence type="predicted"/>
<dbReference type="EMBL" id="GISG01256229">
    <property type="protein sequence ID" value="MBA4672709.1"/>
    <property type="molecule type" value="Transcribed_RNA"/>
</dbReference>
<sequence>MRNIATCYSEHAVRVSDSYCSGPLNKSYISPKSIPAVQSAVSQTFKAKINGENRLLATVTWCNKLICQGFFLKLSHNNHPTTTGSSHHHQMGKHKGSKRVEFDEKGSDNAHVFWDLSSARFESGPEPLGSFYIIIVLADSQTALFLGDMEDDPNVRNLVNGYDIRTLSLISQYEHFNGQWSNPISTRVRFGGSGSEHEITIKCSPEEDGPRSPVLSISIDKKRVVRVKRLQWNFRGNQVIFVDGLLVDVMWDVIGWFFDHQSGKNNSNSGLFMFRTRSGLDSRLWLEEEEKKFAHQNQNHDKPEFALLISASSKNPG</sequence>